<dbReference type="RefSeq" id="WP_187760158.1">
    <property type="nucleotide sequence ID" value="NZ_CP061038.1"/>
</dbReference>
<dbReference type="KEGG" id="spap:H3Z74_13450"/>
<accession>A0A7H0LDQ8</accession>
<reference evidence="1 2" key="1">
    <citation type="submission" date="2020-09" db="EMBL/GenBank/DDBJ databases">
        <title>Sphingomonas sp., a new species isolated from pork steak.</title>
        <authorList>
            <person name="Heidler von Heilborn D."/>
        </authorList>
    </citation>
    <scope>NUCLEOTIDE SEQUENCE [LARGE SCALE GENOMIC DNA]</scope>
    <source>
        <strain evidence="2">S8-3T</strain>
    </source>
</reference>
<dbReference type="AlphaFoldDB" id="A0A7H0LDQ8"/>
<gene>
    <name evidence="1" type="ORF">H3Z74_13450</name>
</gene>
<dbReference type="EMBL" id="CP061038">
    <property type="protein sequence ID" value="QNQ07811.1"/>
    <property type="molecule type" value="Genomic_DNA"/>
</dbReference>
<protein>
    <submittedName>
        <fullName evidence="1">Uncharacterized protein</fullName>
    </submittedName>
</protein>
<organism evidence="1 2">
    <name type="scientific">Sphingomonas alpina</name>
    <dbReference type="NCBI Taxonomy" id="653931"/>
    <lineage>
        <taxon>Bacteria</taxon>
        <taxon>Pseudomonadati</taxon>
        <taxon>Pseudomonadota</taxon>
        <taxon>Alphaproteobacteria</taxon>
        <taxon>Sphingomonadales</taxon>
        <taxon>Sphingomonadaceae</taxon>
        <taxon>Sphingomonas</taxon>
    </lineage>
</organism>
<evidence type="ECO:0000313" key="2">
    <source>
        <dbReference type="Proteomes" id="UP000516148"/>
    </source>
</evidence>
<sequence length="144" mass="15562">MYRFVDRPLTQLDDEMAFLVAAMRTWVEASSAGRCSCAALRGSFAKRNMLEALPDFGMAMAALNIDGLGRLVFAPPGYVLVNDDEARLLALFSATRAPDPGPLRRQAASLVADEAVLCLMLAVERVGAALPLPTAAHRRNDNRS</sequence>
<evidence type="ECO:0000313" key="1">
    <source>
        <dbReference type="EMBL" id="QNQ07811.1"/>
    </source>
</evidence>
<dbReference type="Proteomes" id="UP000516148">
    <property type="component" value="Chromosome"/>
</dbReference>
<proteinExistence type="predicted"/>
<name>A0A7H0LDQ8_9SPHN</name>
<keyword evidence="2" id="KW-1185">Reference proteome</keyword>